<accession>A0A809Y944</accession>
<name>A0A809Y944_9BRAD</name>
<dbReference type="RefSeq" id="WP_182872473.1">
    <property type="nucleotide sequence ID" value="NZ_AP022639.1"/>
</dbReference>
<feature type="chain" id="PRO_5036408060" description="Rap1a immunity protein domain-containing protein" evidence="1">
    <location>
        <begin position="18"/>
        <end position="99"/>
    </location>
</feature>
<sequence>MKRLLLILVLLSSSADAQYFKYSDIASSPPADQNMYIAGVADALSRTSSVNLCLGKKLKMKAGQLTTNVMNYAANKAALHSLGMADVVVAYLKEACRAP</sequence>
<proteinExistence type="predicted"/>
<feature type="signal peptide" evidence="1">
    <location>
        <begin position="1"/>
        <end position="17"/>
    </location>
</feature>
<keyword evidence="1" id="KW-0732">Signal</keyword>
<gene>
    <name evidence="2" type="ORF">XF3B_09240</name>
    <name evidence="3" type="ORF">XF9B_09180</name>
</gene>
<reference evidence="2" key="1">
    <citation type="submission" date="2020-05" db="EMBL/GenBank/DDBJ databases">
        <title>Complete genome sequence of Bradyrhizobium diazoefficiens XF3 isolated from soybean nodule.</title>
        <authorList>
            <person name="Noda R."/>
            <person name="Kakizaki K."/>
            <person name="Minamisawa K."/>
        </authorList>
    </citation>
    <scope>NUCLEOTIDE SEQUENCE</scope>
    <source>
        <strain evidence="2">XF3</strain>
    </source>
</reference>
<evidence type="ECO:0000256" key="1">
    <source>
        <dbReference type="SAM" id="SignalP"/>
    </source>
</evidence>
<dbReference type="EMBL" id="AP023093">
    <property type="protein sequence ID" value="BCE35893.1"/>
    <property type="molecule type" value="Genomic_DNA"/>
</dbReference>
<organism evidence="2">
    <name type="scientific">Bradyrhizobium diazoefficiens</name>
    <dbReference type="NCBI Taxonomy" id="1355477"/>
    <lineage>
        <taxon>Bacteria</taxon>
        <taxon>Pseudomonadati</taxon>
        <taxon>Pseudomonadota</taxon>
        <taxon>Alphaproteobacteria</taxon>
        <taxon>Hyphomicrobiales</taxon>
        <taxon>Nitrobacteraceae</taxon>
        <taxon>Bradyrhizobium</taxon>
    </lineage>
</organism>
<evidence type="ECO:0008006" key="4">
    <source>
        <dbReference type="Google" id="ProtNLM"/>
    </source>
</evidence>
<dbReference type="EMBL" id="AP023098">
    <property type="protein sequence ID" value="BCE79497.1"/>
    <property type="molecule type" value="Genomic_DNA"/>
</dbReference>
<protein>
    <recommendedName>
        <fullName evidence="4">Rap1a immunity protein domain-containing protein</fullName>
    </recommendedName>
</protein>
<evidence type="ECO:0000313" key="3">
    <source>
        <dbReference type="EMBL" id="BCE79497.1"/>
    </source>
</evidence>
<dbReference type="AlphaFoldDB" id="A0A809Y944"/>
<evidence type="ECO:0000313" key="2">
    <source>
        <dbReference type="EMBL" id="BCE35893.1"/>
    </source>
</evidence>
<reference evidence="3" key="2">
    <citation type="submission" date="2020-05" db="EMBL/GenBank/DDBJ databases">
        <title>Complete genome sequence of Bradyrhizobium diazoefficiens XF9 isolated from soybean nodule.</title>
        <authorList>
            <person name="Noda R."/>
            <person name="Kakizaki K."/>
            <person name="Minamisawa K."/>
        </authorList>
    </citation>
    <scope>NUCLEOTIDE SEQUENCE</scope>
    <source>
        <strain evidence="3">XF9</strain>
    </source>
</reference>